<feature type="domain" description="Peptidase S1" evidence="30">
    <location>
        <begin position="316"/>
        <end position="552"/>
    </location>
</feature>
<dbReference type="InterPro" id="IPR018097">
    <property type="entry name" value="EGF_Ca-bd_CS"/>
</dbReference>
<evidence type="ECO:0000313" key="33">
    <source>
        <dbReference type="Proteomes" id="UP000472265"/>
    </source>
</evidence>
<keyword evidence="7 27" id="KW-0645">Protease</keyword>
<evidence type="ECO:0000256" key="16">
    <source>
        <dbReference type="ARBA" id="ARBA00023084"/>
    </source>
</evidence>
<dbReference type="Pfam" id="PF00089">
    <property type="entry name" value="Trypsin"/>
    <property type="match status" value="1"/>
</dbReference>
<dbReference type="Gene3D" id="4.10.740.10">
    <property type="entry name" value="Coagulation Factor IX"/>
    <property type="match status" value="1"/>
</dbReference>
<dbReference type="GO" id="GO:0005794">
    <property type="term" value="C:Golgi apparatus"/>
    <property type="evidence" value="ECO:0007669"/>
    <property type="project" value="UniProtKB-SubCell"/>
</dbReference>
<dbReference type="Ensembl" id="ENSSAUT00010047322.1">
    <property type="protein sequence ID" value="ENSSAUP00010045007.1"/>
    <property type="gene ID" value="ENSSAUG00010018812.1"/>
</dbReference>
<feature type="domain" description="EGF-like" evidence="29">
    <location>
        <begin position="207"/>
        <end position="242"/>
    </location>
</feature>
<evidence type="ECO:0000256" key="8">
    <source>
        <dbReference type="ARBA" id="ARBA00022685"/>
    </source>
</evidence>
<dbReference type="Gene3D" id="2.40.10.10">
    <property type="entry name" value="Trypsin-like serine proteases"/>
    <property type="match status" value="2"/>
</dbReference>
<feature type="region of interest" description="Disordered" evidence="28">
    <location>
        <begin position="1"/>
        <end position="31"/>
    </location>
</feature>
<feature type="disulfide bond" evidence="26">
    <location>
        <begin position="232"/>
        <end position="241"/>
    </location>
</feature>
<dbReference type="GO" id="GO:0005783">
    <property type="term" value="C:endoplasmic reticulum"/>
    <property type="evidence" value="ECO:0007669"/>
    <property type="project" value="UniProtKB-SubCell"/>
</dbReference>
<gene>
    <name evidence="32" type="primary">PROC</name>
    <name evidence="32" type="synonym">proca</name>
</gene>
<dbReference type="GO" id="GO:0006508">
    <property type="term" value="P:proteolysis"/>
    <property type="evidence" value="ECO:0007669"/>
    <property type="project" value="UniProtKB-KW"/>
</dbReference>
<comment type="subcellular location">
    <subcellularLocation>
        <location evidence="1">Endoplasmic reticulum</location>
    </subcellularLocation>
    <subcellularLocation>
        <location evidence="2">Golgi apparatus</location>
    </subcellularLocation>
    <subcellularLocation>
        <location evidence="3">Secreted</location>
    </subcellularLocation>
</comment>
<dbReference type="CDD" id="cd00054">
    <property type="entry name" value="EGF_CA"/>
    <property type="match status" value="1"/>
</dbReference>
<dbReference type="Pfam" id="PF00594">
    <property type="entry name" value="Gla"/>
    <property type="match status" value="1"/>
</dbReference>
<dbReference type="PROSITE" id="PS50240">
    <property type="entry name" value="TRYPSIN_DOM"/>
    <property type="match status" value="1"/>
</dbReference>
<dbReference type="PROSITE" id="PS00135">
    <property type="entry name" value="TRYPSIN_SER"/>
    <property type="match status" value="1"/>
</dbReference>
<evidence type="ECO:0000256" key="26">
    <source>
        <dbReference type="PROSITE-ProRule" id="PRU00076"/>
    </source>
</evidence>
<dbReference type="PRINTS" id="PR00001">
    <property type="entry name" value="GLABLOOD"/>
</dbReference>
<accession>A0A671X1G4</accession>
<keyword evidence="8" id="KW-0165">Cleavage on pair of basic residues</keyword>
<dbReference type="OMA" id="VAPHNEC"/>
<dbReference type="EC" id="3.4.21.69" evidence="21"/>
<keyword evidence="17 26" id="KW-1015">Disulfide bond</keyword>
<dbReference type="PROSITE" id="PS50026">
    <property type="entry name" value="EGF_3"/>
    <property type="match status" value="1"/>
</dbReference>
<dbReference type="SMART" id="SM00020">
    <property type="entry name" value="Tryp_SPc"/>
    <property type="match status" value="1"/>
</dbReference>
<evidence type="ECO:0000256" key="18">
    <source>
        <dbReference type="ARBA" id="ARBA00023180"/>
    </source>
</evidence>
<dbReference type="InterPro" id="IPR043504">
    <property type="entry name" value="Peptidase_S1_PA_chymotrypsin"/>
</dbReference>
<dbReference type="AlphaFoldDB" id="A0A671X1G4"/>
<evidence type="ECO:0000256" key="6">
    <source>
        <dbReference type="ARBA" id="ARBA00022536"/>
    </source>
</evidence>
<dbReference type="PROSITE" id="PS50998">
    <property type="entry name" value="GLA_2"/>
    <property type="match status" value="1"/>
</dbReference>
<dbReference type="InParanoid" id="A0A671X1G4"/>
<feature type="compositionally biased region" description="Basic residues" evidence="28">
    <location>
        <begin position="12"/>
        <end position="22"/>
    </location>
</feature>
<comment type="caution">
    <text evidence="26">Lacks conserved residue(s) required for the propagation of feature annotation.</text>
</comment>
<evidence type="ECO:0000256" key="17">
    <source>
        <dbReference type="ARBA" id="ARBA00023157"/>
    </source>
</evidence>
<evidence type="ECO:0000259" key="31">
    <source>
        <dbReference type="PROSITE" id="PS50998"/>
    </source>
</evidence>
<protein>
    <recommendedName>
        <fullName evidence="22">Vitamin K-dependent protein C</fullName>
        <ecNumber evidence="21">3.4.21.69</ecNumber>
    </recommendedName>
    <alternativeName>
        <fullName evidence="25">Anticoagulant protein C</fullName>
    </alternativeName>
    <alternativeName>
        <fullName evidence="23">Autoprothrombin IIA</fullName>
    </alternativeName>
    <alternativeName>
        <fullName evidence="24">Blood coagulation factor XIV</fullName>
    </alternativeName>
</protein>
<feature type="domain" description="Gla" evidence="31">
    <location>
        <begin position="161"/>
        <end position="207"/>
    </location>
</feature>
<dbReference type="PANTHER" id="PTHR24278">
    <property type="entry name" value="COAGULATION FACTOR"/>
    <property type="match status" value="1"/>
</dbReference>
<dbReference type="PROSITE" id="PS00022">
    <property type="entry name" value="EGF_1"/>
    <property type="match status" value="1"/>
</dbReference>
<dbReference type="FunFam" id="4.10.740.10:FF:000001">
    <property type="entry name" value="vitamin K-dependent protein S"/>
    <property type="match status" value="1"/>
</dbReference>
<dbReference type="SUPFAM" id="SSF57184">
    <property type="entry name" value="Growth factor receptor domain"/>
    <property type="match status" value="1"/>
</dbReference>
<feature type="disulfide bond" evidence="26">
    <location>
        <begin position="211"/>
        <end position="221"/>
    </location>
</feature>
<keyword evidence="12" id="KW-0256">Endoplasmic reticulum</keyword>
<evidence type="ECO:0000256" key="9">
    <source>
        <dbReference type="ARBA" id="ARBA00022696"/>
    </source>
</evidence>
<dbReference type="Pfam" id="PF14670">
    <property type="entry name" value="FXa_inhibition"/>
    <property type="match status" value="1"/>
</dbReference>
<feature type="compositionally biased region" description="Polar residues" evidence="28">
    <location>
        <begin position="1"/>
        <end position="10"/>
    </location>
</feature>
<evidence type="ECO:0000256" key="12">
    <source>
        <dbReference type="ARBA" id="ARBA00022824"/>
    </source>
</evidence>
<keyword evidence="6 26" id="KW-0245">EGF-like domain</keyword>
<proteinExistence type="predicted"/>
<dbReference type="Gene3D" id="2.10.25.10">
    <property type="entry name" value="Laminin"/>
    <property type="match status" value="2"/>
</dbReference>
<keyword evidence="10" id="KW-0677">Repeat</keyword>
<dbReference type="SUPFAM" id="SSF57630">
    <property type="entry name" value="GLA-domain"/>
    <property type="match status" value="1"/>
</dbReference>
<dbReference type="SMART" id="SM00069">
    <property type="entry name" value="GLA"/>
    <property type="match status" value="1"/>
</dbReference>
<keyword evidence="18" id="KW-0325">Glycoprotein</keyword>
<keyword evidence="33" id="KW-1185">Reference proteome</keyword>
<dbReference type="InterPro" id="IPR009030">
    <property type="entry name" value="Growth_fac_rcpt_cys_sf"/>
</dbReference>
<dbReference type="InterPro" id="IPR000742">
    <property type="entry name" value="EGF"/>
</dbReference>
<evidence type="ECO:0000256" key="15">
    <source>
        <dbReference type="ARBA" id="ARBA00023034"/>
    </source>
</evidence>
<evidence type="ECO:0000256" key="19">
    <source>
        <dbReference type="ARBA" id="ARBA00036045"/>
    </source>
</evidence>
<evidence type="ECO:0000256" key="7">
    <source>
        <dbReference type="ARBA" id="ARBA00022670"/>
    </source>
</evidence>
<dbReference type="InterPro" id="IPR017857">
    <property type="entry name" value="Coagulation_fac-like_Gla_dom"/>
</dbReference>
<dbReference type="GO" id="GO:0005509">
    <property type="term" value="F:calcium ion binding"/>
    <property type="evidence" value="ECO:0007669"/>
    <property type="project" value="InterPro"/>
</dbReference>
<keyword evidence="15" id="KW-0333">Golgi apparatus</keyword>
<dbReference type="PROSITE" id="PS00010">
    <property type="entry name" value="ASX_HYDROXYL"/>
    <property type="match status" value="1"/>
</dbReference>
<evidence type="ECO:0000256" key="14">
    <source>
        <dbReference type="ARBA" id="ARBA00022837"/>
    </source>
</evidence>
<dbReference type="Proteomes" id="UP000472265">
    <property type="component" value="Chromosome 21"/>
</dbReference>
<reference evidence="32" key="1">
    <citation type="submission" date="2021-04" db="EMBL/GenBank/DDBJ databases">
        <authorList>
            <consortium name="Wellcome Sanger Institute Data Sharing"/>
        </authorList>
    </citation>
    <scope>NUCLEOTIDE SEQUENCE [LARGE SCALE GENOMIC DNA]</scope>
</reference>
<evidence type="ECO:0000256" key="2">
    <source>
        <dbReference type="ARBA" id="ARBA00004555"/>
    </source>
</evidence>
<organism evidence="32 33">
    <name type="scientific">Sparus aurata</name>
    <name type="common">Gilthead sea bream</name>
    <dbReference type="NCBI Taxonomy" id="8175"/>
    <lineage>
        <taxon>Eukaryota</taxon>
        <taxon>Metazoa</taxon>
        <taxon>Chordata</taxon>
        <taxon>Craniata</taxon>
        <taxon>Vertebrata</taxon>
        <taxon>Euteleostomi</taxon>
        <taxon>Actinopterygii</taxon>
        <taxon>Neopterygii</taxon>
        <taxon>Teleostei</taxon>
        <taxon>Neoteleostei</taxon>
        <taxon>Acanthomorphata</taxon>
        <taxon>Eupercaria</taxon>
        <taxon>Spariformes</taxon>
        <taxon>Sparidae</taxon>
        <taxon>Sparus</taxon>
    </lineage>
</organism>
<evidence type="ECO:0000256" key="24">
    <source>
        <dbReference type="ARBA" id="ARBA00042403"/>
    </source>
</evidence>
<evidence type="ECO:0000256" key="11">
    <source>
        <dbReference type="ARBA" id="ARBA00022801"/>
    </source>
</evidence>
<dbReference type="PRINTS" id="PR00722">
    <property type="entry name" value="CHYMOTRYPSIN"/>
</dbReference>
<dbReference type="SUPFAM" id="SSF50494">
    <property type="entry name" value="Trypsin-like serine proteases"/>
    <property type="match status" value="1"/>
</dbReference>
<dbReference type="InterPro" id="IPR001881">
    <property type="entry name" value="EGF-like_Ca-bd_dom"/>
</dbReference>
<dbReference type="InterPro" id="IPR035972">
    <property type="entry name" value="GLA-like_dom_SF"/>
</dbReference>
<dbReference type="SMART" id="SM00181">
    <property type="entry name" value="EGF"/>
    <property type="match status" value="2"/>
</dbReference>
<dbReference type="GO" id="GO:0007596">
    <property type="term" value="P:blood coagulation"/>
    <property type="evidence" value="ECO:0007669"/>
    <property type="project" value="UniProtKB-KW"/>
</dbReference>
<dbReference type="InterPro" id="IPR018114">
    <property type="entry name" value="TRYPSIN_HIS"/>
</dbReference>
<dbReference type="PROSITE" id="PS00011">
    <property type="entry name" value="GLA_1"/>
    <property type="match status" value="1"/>
</dbReference>
<evidence type="ECO:0000256" key="25">
    <source>
        <dbReference type="ARBA" id="ARBA00042906"/>
    </source>
</evidence>
<dbReference type="InterPro" id="IPR050442">
    <property type="entry name" value="Peptidase_S1_coag_factors"/>
</dbReference>
<dbReference type="InterPro" id="IPR001314">
    <property type="entry name" value="Peptidase_S1A"/>
</dbReference>
<evidence type="ECO:0000256" key="5">
    <source>
        <dbReference type="ARBA" id="ARBA00022525"/>
    </source>
</evidence>
<dbReference type="PROSITE" id="PS00134">
    <property type="entry name" value="TRYPSIN_HIS"/>
    <property type="match status" value="1"/>
</dbReference>
<keyword evidence="5" id="KW-0964">Secreted</keyword>
<comment type="function">
    <text evidence="20">Protein C is a vitamin K-dependent serine protease that regulates blood coagulation by inactivating factors Va and VIIIa in the presence of calcium ions and phospholipids. Exerts a protective effect on the endothelial cell barrier function.</text>
</comment>
<keyword evidence="14" id="KW-0106">Calcium</keyword>
<evidence type="ECO:0000256" key="21">
    <source>
        <dbReference type="ARBA" id="ARBA00038995"/>
    </source>
</evidence>
<evidence type="ECO:0000256" key="13">
    <source>
        <dbReference type="ARBA" id="ARBA00022825"/>
    </source>
</evidence>
<evidence type="ECO:0000313" key="32">
    <source>
        <dbReference type="Ensembl" id="ENSSAUP00010045007.1"/>
    </source>
</evidence>
<comment type="catalytic activity">
    <reaction evidence="19">
        <text>Degradation of blood coagulation factors Va and VIIIa.</text>
        <dbReference type="EC" id="3.4.21.69"/>
    </reaction>
</comment>
<name>A0A671X1G4_SPAAU</name>
<dbReference type="FunFam" id="2.40.10.10:FF:000003">
    <property type="entry name" value="Transmembrane serine protease 3"/>
    <property type="match status" value="1"/>
</dbReference>
<dbReference type="GO" id="GO:0005615">
    <property type="term" value="C:extracellular space"/>
    <property type="evidence" value="ECO:0007669"/>
    <property type="project" value="TreeGrafter"/>
</dbReference>
<reference evidence="32" key="3">
    <citation type="submission" date="2025-09" db="UniProtKB">
        <authorList>
            <consortium name="Ensembl"/>
        </authorList>
    </citation>
    <scope>IDENTIFICATION</scope>
</reference>
<dbReference type="CDD" id="cd00190">
    <property type="entry name" value="Tryp_SPc"/>
    <property type="match status" value="1"/>
</dbReference>
<dbReference type="InterPro" id="IPR033116">
    <property type="entry name" value="TRYPSIN_SER"/>
</dbReference>
<evidence type="ECO:0000256" key="22">
    <source>
        <dbReference type="ARBA" id="ARBA00040219"/>
    </source>
</evidence>
<evidence type="ECO:0000256" key="27">
    <source>
        <dbReference type="RuleBase" id="RU363034"/>
    </source>
</evidence>
<dbReference type="PANTHER" id="PTHR24278:SF0">
    <property type="entry name" value="VITAMIN K-DEPENDENT PROTEIN C"/>
    <property type="match status" value="1"/>
</dbReference>
<dbReference type="PROSITE" id="PS01186">
    <property type="entry name" value="EGF_2"/>
    <property type="match status" value="1"/>
</dbReference>
<keyword evidence="11 27" id="KW-0378">Hydrolase</keyword>
<evidence type="ECO:0000256" key="28">
    <source>
        <dbReference type="SAM" id="MobiDB-lite"/>
    </source>
</evidence>
<evidence type="ECO:0000256" key="4">
    <source>
        <dbReference type="ARBA" id="ARBA00022479"/>
    </source>
</evidence>
<dbReference type="InterPro" id="IPR000294">
    <property type="entry name" value="GLA_domain"/>
</dbReference>
<evidence type="ECO:0000256" key="3">
    <source>
        <dbReference type="ARBA" id="ARBA00004613"/>
    </source>
</evidence>
<evidence type="ECO:0000256" key="10">
    <source>
        <dbReference type="ARBA" id="ARBA00022737"/>
    </source>
</evidence>
<reference evidence="32" key="2">
    <citation type="submission" date="2025-08" db="UniProtKB">
        <authorList>
            <consortium name="Ensembl"/>
        </authorList>
    </citation>
    <scope>IDENTIFICATION</scope>
</reference>
<dbReference type="GO" id="GO:0004252">
    <property type="term" value="F:serine-type endopeptidase activity"/>
    <property type="evidence" value="ECO:0007669"/>
    <property type="project" value="UniProtKB-EC"/>
</dbReference>
<keyword evidence="16" id="KW-0094">Blood coagulation</keyword>
<dbReference type="GeneTree" id="ENSGT00940000154505"/>
<dbReference type="InterPro" id="IPR001254">
    <property type="entry name" value="Trypsin_dom"/>
</dbReference>
<evidence type="ECO:0000259" key="29">
    <source>
        <dbReference type="PROSITE" id="PS50026"/>
    </source>
</evidence>
<evidence type="ECO:0000256" key="1">
    <source>
        <dbReference type="ARBA" id="ARBA00004240"/>
    </source>
</evidence>
<evidence type="ECO:0000256" key="23">
    <source>
        <dbReference type="ARBA" id="ARBA00041306"/>
    </source>
</evidence>
<dbReference type="InterPro" id="IPR000152">
    <property type="entry name" value="EGF-type_Asp/Asn_hydroxyl_site"/>
</dbReference>
<keyword evidence="13 27" id="KW-0720">Serine protease</keyword>
<dbReference type="PROSITE" id="PS01187">
    <property type="entry name" value="EGF_CA"/>
    <property type="match status" value="1"/>
</dbReference>
<keyword evidence="4" id="KW-0301">Gamma-carboxyglutamic acid</keyword>
<dbReference type="InterPro" id="IPR009003">
    <property type="entry name" value="Peptidase_S1_PA"/>
</dbReference>
<evidence type="ECO:0000256" key="20">
    <source>
        <dbReference type="ARBA" id="ARBA00037553"/>
    </source>
</evidence>
<evidence type="ECO:0000259" key="30">
    <source>
        <dbReference type="PROSITE" id="PS50240"/>
    </source>
</evidence>
<sequence>MMEQIVSSSFPGKHHDHGHAQRPSHSSGGSGQRVNRSACFLGRLQLINCCYRTTRTETTRATVVPSLRLTVLLHQVLFCVYCGSKTTACFVFEICRTRHQNGKVKTFKLQMNRRTISSKNQQTVCCIKSLSAAEFFFFVFSCGRSVFSDPPEAHMLLRSRRANSFLEELKPASKERECIEERCDFEEAREIFQTREATLEFWTVYTDGNQCQSNMCVHGACVDQYQSYVCRCNHGYEGRYCDQLQTATNCSEDNGGCDHDCTESEDGLTRSCSCVSGYKLHDDGRKCEAIGPSSCGQLLIARSSYTKQVEGPMPWTVGGEVGKKGESPWQVLLLNSRGTFHCGGVLIDESWVLTAAHCLEGNLRFSVRLGDYERIRIEDTEVTLRVVETFRHPNYYNRRAVVDNDIALLRLEHPAPFSNYILPVCLPGHEMAERVLHLNGTRTVVTGWGKEDPNKNRYSSALNVIKIPLVNHDVCSRQMSNNVSNNFLCAGILGQRMDACEGDSGGPMVTLYRDTWFLLGLVSWGEGCGRVDKLGIYTKVSNYYEWINKVREEWDRSHHPAEPQHV</sequence>
<keyword evidence="9" id="KW-0356">Hemostasis</keyword>
<dbReference type="SMART" id="SM00179">
    <property type="entry name" value="EGF_CA"/>
    <property type="match status" value="1"/>
</dbReference>